<evidence type="ECO:0000256" key="3">
    <source>
        <dbReference type="ARBA" id="ARBA00023136"/>
    </source>
</evidence>
<reference evidence="6" key="1">
    <citation type="submission" date="2015-08" db="EMBL/GenBank/DDBJ databases">
        <title>Candidatus Bacteriodes Periocalifornicus.</title>
        <authorList>
            <person name="McLean J.S."/>
            <person name="Kelley S."/>
        </authorList>
    </citation>
    <scope>NUCLEOTIDE SEQUENCE [LARGE SCALE GENOMIC DNA]</scope>
    <source>
        <strain evidence="6">12B</strain>
    </source>
</reference>
<feature type="domain" description="PASTA" evidence="5">
    <location>
        <begin position="647"/>
        <end position="706"/>
    </location>
</feature>
<dbReference type="InterPro" id="IPR036138">
    <property type="entry name" value="PBP_dimer_sf"/>
</dbReference>
<dbReference type="SUPFAM" id="SSF56519">
    <property type="entry name" value="Penicillin binding protein dimerisation domain"/>
    <property type="match status" value="1"/>
</dbReference>
<dbReference type="Gene3D" id="3.30.10.20">
    <property type="match status" value="1"/>
</dbReference>
<organism evidence="6 7">
    <name type="scientific">Candidatus [Bacteroides] periocalifornicus</name>
    <dbReference type="NCBI Taxonomy" id="1702214"/>
    <lineage>
        <taxon>Bacteria</taxon>
        <taxon>Pseudomonadati</taxon>
        <taxon>Bacteroidota</taxon>
    </lineage>
</organism>
<dbReference type="PATRIC" id="fig|1702214.3.peg.1729"/>
<dbReference type="SUPFAM" id="SSF54184">
    <property type="entry name" value="Penicillin-binding protein 2x (pbp-2x), c-terminal domain"/>
    <property type="match status" value="1"/>
</dbReference>
<evidence type="ECO:0000313" key="6">
    <source>
        <dbReference type="EMBL" id="KQM09544.1"/>
    </source>
</evidence>
<dbReference type="PROSITE" id="PS51257">
    <property type="entry name" value="PROKAR_LIPOPROTEIN"/>
    <property type="match status" value="1"/>
</dbReference>
<accession>A0A0Q4B8I6</accession>
<keyword evidence="2" id="KW-0645">Protease</keyword>
<keyword evidence="4" id="KW-0812">Transmembrane</keyword>
<dbReference type="Gene3D" id="3.40.710.10">
    <property type="entry name" value="DD-peptidase/beta-lactamase superfamily"/>
    <property type="match status" value="1"/>
</dbReference>
<dbReference type="PROSITE" id="PS51178">
    <property type="entry name" value="PASTA"/>
    <property type="match status" value="1"/>
</dbReference>
<protein>
    <recommendedName>
        <fullName evidence="5">PASTA domain-containing protein</fullName>
    </recommendedName>
</protein>
<gene>
    <name evidence="6" type="ORF">AL399_01265</name>
</gene>
<comment type="caution">
    <text evidence="6">The sequence shown here is derived from an EMBL/GenBank/DDBJ whole genome shotgun (WGS) entry which is preliminary data.</text>
</comment>
<dbReference type="Gene3D" id="3.90.1310.10">
    <property type="entry name" value="Penicillin-binding protein 2a (Domain 2)"/>
    <property type="match status" value="1"/>
</dbReference>
<dbReference type="SUPFAM" id="SSF56601">
    <property type="entry name" value="beta-lactamase/transpeptidase-like"/>
    <property type="match status" value="1"/>
</dbReference>
<dbReference type="InterPro" id="IPR050515">
    <property type="entry name" value="Beta-lactam/transpept"/>
</dbReference>
<dbReference type="Proteomes" id="UP000054172">
    <property type="component" value="Unassembled WGS sequence"/>
</dbReference>
<evidence type="ECO:0000259" key="5">
    <source>
        <dbReference type="PROSITE" id="PS51178"/>
    </source>
</evidence>
<evidence type="ECO:0000313" key="7">
    <source>
        <dbReference type="Proteomes" id="UP000054172"/>
    </source>
</evidence>
<dbReference type="InterPro" id="IPR005543">
    <property type="entry name" value="PASTA_dom"/>
</dbReference>
<evidence type="ECO:0000256" key="2">
    <source>
        <dbReference type="ARBA" id="ARBA00022645"/>
    </source>
</evidence>
<keyword evidence="3 4" id="KW-0472">Membrane</keyword>
<dbReference type="PANTHER" id="PTHR30627:SF1">
    <property type="entry name" value="PEPTIDOGLYCAN D,D-TRANSPEPTIDASE FTSI"/>
    <property type="match status" value="1"/>
</dbReference>
<dbReference type="AlphaFoldDB" id="A0A0Q4B8I6"/>
<evidence type="ECO:0000256" key="1">
    <source>
        <dbReference type="ARBA" id="ARBA00004370"/>
    </source>
</evidence>
<keyword evidence="7" id="KW-1185">Reference proteome</keyword>
<keyword evidence="2" id="KW-0121">Carboxypeptidase</keyword>
<dbReference type="Gene3D" id="3.30.450.330">
    <property type="match status" value="1"/>
</dbReference>
<feature type="transmembrane region" description="Helical" evidence="4">
    <location>
        <begin position="12"/>
        <end position="36"/>
    </location>
</feature>
<dbReference type="CDD" id="cd06575">
    <property type="entry name" value="PASTA_Pbp2x-like_2"/>
    <property type="match status" value="1"/>
</dbReference>
<dbReference type="Pfam" id="PF03717">
    <property type="entry name" value="PBP_dimer"/>
    <property type="match status" value="1"/>
</dbReference>
<name>A0A0Q4B8I6_9BACT</name>
<dbReference type="GO" id="GO:0071555">
    <property type="term" value="P:cell wall organization"/>
    <property type="evidence" value="ECO:0007669"/>
    <property type="project" value="TreeGrafter"/>
</dbReference>
<keyword evidence="2" id="KW-0378">Hydrolase</keyword>
<dbReference type="STRING" id="1702214.AL399_01265"/>
<dbReference type="SMART" id="SM00740">
    <property type="entry name" value="PASTA"/>
    <property type="match status" value="1"/>
</dbReference>
<dbReference type="InterPro" id="IPR001460">
    <property type="entry name" value="PCN-bd_Tpept"/>
</dbReference>
<sequence>MKPTKNRQKRRLQQVCGLAFVLFAGCALAVLCRIFWLQWVDGDALRAAGEARIYRTEELMPARGDILAEDGRVLATSLPFFELHMDMKASGFSNGLFESSVDSMALGLSRVFGDKSEAAYRAELRRKWVAGERYARLGNRDVDYPELEQLRRYPVFRESRNKGGLQVVRKFRRFKPLGDLASRTIGTVNAHGSVGLEDAYSNELQGEPGYRIVQKIPGQMAIPVWSEDQQPPREGLDVVTTLDVNLQDVVSRALRQQLVLHNAHHGCVVVMEVATGQIRAMANLKQNAPGVYRDEVNYAVGESTEPGSTFKLASLIALLEDGLIRLEDSVNTGNGQMRIFDRVISDTKTGGWGKITVQHAWEVSSNVAVASLVKRYYSGREQDFVNRLYAMRLNQPLGFEIRGEGKPYVNSPGSGQWSGLSLPMLSIGYEVRQTPLQTLTLYNAVANGGRMMKPYLVKALADHGKVVRRFSPEVLEASICSRSTVAKVRQVLEGVVNNGTASNLRNADYSIAGKTGTAQIAHANRGYRQGNEVQYQASFVGYFPADAPRYSCIVVVSSPRQSGYYGNVVAGPIFREIVRKIYTTRREWFPTCADDGPVHPPASKAGDKGDLVLGFKQLGIRIEDDARGQLWVNTTKQPDKVRLSVRGESQGLVPDVVGMPLMDAVYLMENCGLRVHAVGRGAVQRQSVAAGTTPVRGSVVTLEMTVKD</sequence>
<comment type="subcellular location">
    <subcellularLocation>
        <location evidence="1">Membrane</location>
    </subcellularLocation>
</comment>
<dbReference type="GO" id="GO:0005886">
    <property type="term" value="C:plasma membrane"/>
    <property type="evidence" value="ECO:0007669"/>
    <property type="project" value="TreeGrafter"/>
</dbReference>
<dbReference type="Pfam" id="PF00905">
    <property type="entry name" value="Transpeptidase"/>
    <property type="match status" value="1"/>
</dbReference>
<evidence type="ECO:0000256" key="4">
    <source>
        <dbReference type="SAM" id="Phobius"/>
    </source>
</evidence>
<dbReference type="GO" id="GO:0004180">
    <property type="term" value="F:carboxypeptidase activity"/>
    <property type="evidence" value="ECO:0007669"/>
    <property type="project" value="UniProtKB-KW"/>
</dbReference>
<dbReference type="GO" id="GO:0008658">
    <property type="term" value="F:penicillin binding"/>
    <property type="evidence" value="ECO:0007669"/>
    <property type="project" value="InterPro"/>
</dbReference>
<proteinExistence type="predicted"/>
<dbReference type="Pfam" id="PF03793">
    <property type="entry name" value="PASTA"/>
    <property type="match status" value="1"/>
</dbReference>
<dbReference type="InterPro" id="IPR005311">
    <property type="entry name" value="PBP_dimer"/>
</dbReference>
<dbReference type="PANTHER" id="PTHR30627">
    <property type="entry name" value="PEPTIDOGLYCAN D,D-TRANSPEPTIDASE"/>
    <property type="match status" value="1"/>
</dbReference>
<keyword evidence="4" id="KW-1133">Transmembrane helix</keyword>
<dbReference type="EMBL" id="LIIK01000003">
    <property type="protein sequence ID" value="KQM09544.1"/>
    <property type="molecule type" value="Genomic_DNA"/>
</dbReference>
<dbReference type="InterPro" id="IPR012338">
    <property type="entry name" value="Beta-lactam/transpept-like"/>
</dbReference>